<keyword evidence="9" id="KW-1185">Reference proteome</keyword>
<feature type="active site" description="Acyl-ester intermediate" evidence="5">
    <location>
        <position position="236"/>
    </location>
</feature>
<accession>A0A2D3VC58</accession>
<comment type="similarity">
    <text evidence="2">Belongs to the amidase family.</text>
</comment>
<evidence type="ECO:0000313" key="9">
    <source>
        <dbReference type="Proteomes" id="UP000225277"/>
    </source>
</evidence>
<dbReference type="EC" id="3.5.1.4" evidence="3"/>
<feature type="active site" description="Charge relay system" evidence="5">
    <location>
        <position position="136"/>
    </location>
</feature>
<dbReference type="OrthoDB" id="6428749at2759"/>
<feature type="binding site" evidence="6">
    <location>
        <position position="186"/>
    </location>
    <ligand>
        <name>substrate</name>
    </ligand>
</feature>
<evidence type="ECO:0000256" key="3">
    <source>
        <dbReference type="ARBA" id="ARBA00012922"/>
    </source>
</evidence>
<gene>
    <name evidence="8" type="ORF">RCC_03922</name>
</gene>
<dbReference type="STRING" id="112498.A0A2D3VC58"/>
<reference evidence="8 9" key="1">
    <citation type="submission" date="2016-03" db="EMBL/GenBank/DDBJ databases">
        <authorList>
            <person name="Ploux O."/>
        </authorList>
    </citation>
    <scope>NUCLEOTIDE SEQUENCE [LARGE SCALE GENOMIC DNA]</scope>
    <source>
        <strain evidence="8 9">URUG2</strain>
    </source>
</reference>
<dbReference type="InterPro" id="IPR020556">
    <property type="entry name" value="Amidase_CS"/>
</dbReference>
<evidence type="ECO:0000313" key="8">
    <source>
        <dbReference type="EMBL" id="CZT18083.1"/>
    </source>
</evidence>
<feature type="active site" description="Charge relay system" evidence="5">
    <location>
        <position position="212"/>
    </location>
</feature>
<dbReference type="PROSITE" id="PS00571">
    <property type="entry name" value="AMIDASES"/>
    <property type="match status" value="1"/>
</dbReference>
<dbReference type="InterPro" id="IPR036928">
    <property type="entry name" value="AS_sf"/>
</dbReference>
<organism evidence="8 9">
    <name type="scientific">Ramularia collo-cygni</name>
    <dbReference type="NCBI Taxonomy" id="112498"/>
    <lineage>
        <taxon>Eukaryota</taxon>
        <taxon>Fungi</taxon>
        <taxon>Dikarya</taxon>
        <taxon>Ascomycota</taxon>
        <taxon>Pezizomycotina</taxon>
        <taxon>Dothideomycetes</taxon>
        <taxon>Dothideomycetidae</taxon>
        <taxon>Mycosphaerellales</taxon>
        <taxon>Mycosphaerellaceae</taxon>
        <taxon>Ramularia</taxon>
    </lineage>
</organism>
<evidence type="ECO:0000256" key="1">
    <source>
        <dbReference type="ARBA" id="ARBA00001311"/>
    </source>
</evidence>
<dbReference type="EMBL" id="FJUY01000005">
    <property type="protein sequence ID" value="CZT18083.1"/>
    <property type="molecule type" value="Genomic_DNA"/>
</dbReference>
<dbReference type="PIRSF" id="PIRSF001221">
    <property type="entry name" value="Amidase_fungi"/>
    <property type="match status" value="1"/>
</dbReference>
<feature type="binding site" evidence="6">
    <location>
        <position position="212"/>
    </location>
    <ligand>
        <name>substrate</name>
    </ligand>
</feature>
<protein>
    <recommendedName>
        <fullName evidence="3">amidase</fullName>
        <ecNumber evidence="3">3.5.1.4</ecNumber>
    </recommendedName>
</protein>
<dbReference type="GeneID" id="35599108"/>
<dbReference type="PANTHER" id="PTHR46072">
    <property type="entry name" value="AMIDASE-RELATED-RELATED"/>
    <property type="match status" value="1"/>
</dbReference>
<dbReference type="RefSeq" id="XP_023624973.1">
    <property type="nucleotide sequence ID" value="XM_023769205.1"/>
</dbReference>
<dbReference type="AlphaFoldDB" id="A0A2D3VC58"/>
<evidence type="ECO:0000259" key="7">
    <source>
        <dbReference type="Pfam" id="PF01425"/>
    </source>
</evidence>
<dbReference type="Proteomes" id="UP000225277">
    <property type="component" value="Unassembled WGS sequence"/>
</dbReference>
<evidence type="ECO:0000256" key="6">
    <source>
        <dbReference type="PIRSR" id="PIRSR001221-2"/>
    </source>
</evidence>
<dbReference type="GO" id="GO:0004040">
    <property type="term" value="F:amidase activity"/>
    <property type="evidence" value="ECO:0007669"/>
    <property type="project" value="UniProtKB-EC"/>
</dbReference>
<dbReference type="PANTHER" id="PTHR46072:SF11">
    <property type="entry name" value="AMIDASE-RELATED"/>
    <property type="match status" value="1"/>
</dbReference>
<dbReference type="Pfam" id="PF01425">
    <property type="entry name" value="Amidase"/>
    <property type="match status" value="1"/>
</dbReference>
<evidence type="ECO:0000256" key="2">
    <source>
        <dbReference type="ARBA" id="ARBA00009199"/>
    </source>
</evidence>
<dbReference type="InterPro" id="IPR023631">
    <property type="entry name" value="Amidase_dom"/>
</dbReference>
<sequence>MTQPWEERAAKKRAELYEKIPLEWRLPSEYLTGSMDSDDNVLDVPSRCGLLSSEELEITEKYNAITLAKAVQSGSLKAKSVATAFCKRAAIAQQLTSCLTETFFNDAIERGEWLDQIYQQTGKPVGPLHGVPVSLKECFNVKNHPSCVGMVSFLDRPVAEENSFLVDILLDLGAILYCKTNIPVTMMSADSENNVFGRVLNPHRLSLGAGGSSGGEGALIALRGSVLGVGTDIAGSVRIPALCNGTYGFKPTTHRIPTGKQASGGGRKGSPCFSAIAGPLANTFEDLVAFTEAVLNSKPWNRDPTCIGYPWRAEVANAAPVRKRIGYFIEDPELPLQPPVLRALENAAKTLTAGGFELVPLSNTPSLMTGFKIANDYFSLDNSKMPLQHILASGEPIIRSLLRTMDIMKAKPTDYTLDDLWDINVAAQEYKAAWHKQWVENDVDVVLCAGAQTTAVPHDTFGLPHYTTVWSLLEYAAVIIPTGKADKAVDVDELARSDKVRTYKAEEVHGAPMAIQLVARNYHDEELIALARAVDQCLKENGS</sequence>
<name>A0A2D3VC58_9PEZI</name>
<feature type="domain" description="Amidase" evidence="7">
    <location>
        <begin position="82"/>
        <end position="527"/>
    </location>
</feature>
<evidence type="ECO:0000256" key="4">
    <source>
        <dbReference type="ARBA" id="ARBA00022801"/>
    </source>
</evidence>
<dbReference type="Gene3D" id="3.90.1300.10">
    <property type="entry name" value="Amidase signature (AS) domain"/>
    <property type="match status" value="1"/>
</dbReference>
<keyword evidence="4" id="KW-0378">Hydrolase</keyword>
<proteinExistence type="inferred from homology"/>
<evidence type="ECO:0000256" key="5">
    <source>
        <dbReference type="PIRSR" id="PIRSR001221-1"/>
    </source>
</evidence>
<comment type="catalytic activity">
    <reaction evidence="1">
        <text>a monocarboxylic acid amide + H2O = a monocarboxylate + NH4(+)</text>
        <dbReference type="Rhea" id="RHEA:12020"/>
        <dbReference type="ChEBI" id="CHEBI:15377"/>
        <dbReference type="ChEBI" id="CHEBI:28938"/>
        <dbReference type="ChEBI" id="CHEBI:35757"/>
        <dbReference type="ChEBI" id="CHEBI:83628"/>
        <dbReference type="EC" id="3.5.1.4"/>
    </reaction>
</comment>
<feature type="binding site" evidence="6">
    <location>
        <begin position="233"/>
        <end position="236"/>
    </location>
    <ligand>
        <name>substrate</name>
    </ligand>
</feature>
<dbReference type="SUPFAM" id="SSF75304">
    <property type="entry name" value="Amidase signature (AS) enzymes"/>
    <property type="match status" value="1"/>
</dbReference>